<dbReference type="InterPro" id="IPR011335">
    <property type="entry name" value="Restrct_endonuc-II-like"/>
</dbReference>
<dbReference type="EMBL" id="AP022873">
    <property type="protein sequence ID" value="BCB97304.1"/>
    <property type="molecule type" value="Genomic_DNA"/>
</dbReference>
<gene>
    <name evidence="3" type="ORF">JZK55_22260</name>
</gene>
<dbReference type="RefSeq" id="WP_203472441.1">
    <property type="nucleotide sequence ID" value="NZ_AP022873.1"/>
</dbReference>
<reference evidence="3 4" key="1">
    <citation type="submission" date="2020-03" db="EMBL/GenBank/DDBJ databases">
        <title>Complete genome sequences of two sulfur-disproportionating bacterial strains T55J and Mzg5.</title>
        <authorList>
            <person name="Umezawa K."/>
            <person name="Kojima H."/>
            <person name="Kato Y."/>
            <person name="Fukui M."/>
        </authorList>
    </citation>
    <scope>NUCLEOTIDE SEQUENCE [LARGE SCALE GENOMIC DNA]</scope>
    <source>
        <strain evidence="3 4">T55J</strain>
    </source>
</reference>
<dbReference type="Gene3D" id="3.40.50.300">
    <property type="entry name" value="P-loop containing nucleotide triphosphate hydrolases"/>
    <property type="match status" value="1"/>
</dbReference>
<proteinExistence type="predicted"/>
<dbReference type="GO" id="GO:0003676">
    <property type="term" value="F:nucleic acid binding"/>
    <property type="evidence" value="ECO:0007669"/>
    <property type="project" value="InterPro"/>
</dbReference>
<sequence length="463" mass="55469">MNIFANRKSELHTLESEYAKESARFVVIYGRRRIGKTTLIKEFLKNKPYIYFLADRQIEIELIDRFRDVVSEYLKYPHIKEIDFKTWDSIIDYWIRHSDFSTKVVVVIDEFQYIARVNSAFPSILQRIWDEKLKSKNIMLILCGSLINMMYSTTLSYNSPLYGRRTGQLKVEPISFNAFSEFFPNLRTERLIEFYSVIGGVPKYMEIFNPKKDVFHNIREYILNKTGYLYAEPRFILSDELTETTTYFSILKTIAQGERKMGNIAARLMTPTQNLTGYFNVLIDLDILERRVPVTEEMPEKSKMGLYFIKDNFFRFWFRYVFANQNYLELENTDYVLQKIKDDFDEFVSITFEDIAPYILFSKEMIKKLPFEPDKWGRWWDRNDEIDLIALNKKEKKALFVECKWSKRPVDVDVMENLKRKANRVEWFKEKRKDYFAIISRKGFTKRLHDYSEKYGVILISIS</sequence>
<dbReference type="Pfam" id="PF03008">
    <property type="entry name" value="DUF234"/>
    <property type="match status" value="1"/>
</dbReference>
<evidence type="ECO:0000259" key="2">
    <source>
        <dbReference type="Pfam" id="PF03008"/>
    </source>
</evidence>
<keyword evidence="4" id="KW-1185">Reference proteome</keyword>
<dbReference type="Gene3D" id="3.40.1350.10">
    <property type="match status" value="1"/>
</dbReference>
<dbReference type="Pfam" id="PF01637">
    <property type="entry name" value="ATPase_2"/>
    <property type="match status" value="1"/>
</dbReference>
<organism evidence="3 4">
    <name type="scientific">Dissulfurispira thermophila</name>
    <dbReference type="NCBI Taxonomy" id="2715679"/>
    <lineage>
        <taxon>Bacteria</taxon>
        <taxon>Pseudomonadati</taxon>
        <taxon>Nitrospirota</taxon>
        <taxon>Thermodesulfovibrionia</taxon>
        <taxon>Thermodesulfovibrionales</taxon>
        <taxon>Dissulfurispiraceae</taxon>
        <taxon>Dissulfurispira</taxon>
    </lineage>
</organism>
<dbReference type="InterPro" id="IPR004256">
    <property type="entry name" value="DUF234"/>
</dbReference>
<dbReference type="PANTHER" id="PTHR34704:SF1">
    <property type="entry name" value="ATPASE"/>
    <property type="match status" value="1"/>
</dbReference>
<dbReference type="AlphaFoldDB" id="A0A7G1H3B1"/>
<name>A0A7G1H3B1_9BACT</name>
<dbReference type="PANTHER" id="PTHR34704">
    <property type="entry name" value="ATPASE"/>
    <property type="match status" value="1"/>
</dbReference>
<feature type="domain" description="DUF234" evidence="2">
    <location>
        <begin position="317"/>
        <end position="407"/>
    </location>
</feature>
<dbReference type="GO" id="GO:0005524">
    <property type="term" value="F:ATP binding"/>
    <property type="evidence" value="ECO:0007669"/>
    <property type="project" value="InterPro"/>
</dbReference>
<accession>A0A7G1H3B1</accession>
<dbReference type="InterPro" id="IPR011579">
    <property type="entry name" value="ATPase_dom"/>
</dbReference>
<dbReference type="KEGG" id="dtp:JZK55_22260"/>
<evidence type="ECO:0000313" key="3">
    <source>
        <dbReference type="EMBL" id="BCB97304.1"/>
    </source>
</evidence>
<dbReference type="SUPFAM" id="SSF52540">
    <property type="entry name" value="P-loop containing nucleoside triphosphate hydrolases"/>
    <property type="match status" value="1"/>
</dbReference>
<dbReference type="InterPro" id="IPR027417">
    <property type="entry name" value="P-loop_NTPase"/>
</dbReference>
<feature type="domain" description="ATPase" evidence="1">
    <location>
        <begin position="4"/>
        <end position="206"/>
    </location>
</feature>
<evidence type="ECO:0000259" key="1">
    <source>
        <dbReference type="Pfam" id="PF01637"/>
    </source>
</evidence>
<dbReference type="SUPFAM" id="SSF52980">
    <property type="entry name" value="Restriction endonuclease-like"/>
    <property type="match status" value="1"/>
</dbReference>
<protein>
    <submittedName>
        <fullName evidence="3">ATPase</fullName>
    </submittedName>
</protein>
<dbReference type="Proteomes" id="UP000516360">
    <property type="component" value="Chromosome"/>
</dbReference>
<dbReference type="InterPro" id="IPR011856">
    <property type="entry name" value="tRNA_endonuc-like_dom_sf"/>
</dbReference>
<evidence type="ECO:0000313" key="4">
    <source>
        <dbReference type="Proteomes" id="UP000516360"/>
    </source>
</evidence>